<dbReference type="EMBL" id="JAOPHQ010003216">
    <property type="protein sequence ID" value="KAK0143820.1"/>
    <property type="molecule type" value="Genomic_DNA"/>
</dbReference>
<reference evidence="2" key="1">
    <citation type="journal article" date="2023" name="Front. Mar. Sci.">
        <title>A new Merluccius polli reference genome to investigate the effects of global change in West African waters.</title>
        <authorList>
            <person name="Mateo J.L."/>
            <person name="Blanco-Fernandez C."/>
            <person name="Garcia-Vazquez E."/>
            <person name="Machado-Schiaffino G."/>
        </authorList>
    </citation>
    <scope>NUCLEOTIDE SEQUENCE</scope>
    <source>
        <strain evidence="2">C29</strain>
        <tissue evidence="2">Fin</tissue>
    </source>
</reference>
<proteinExistence type="predicted"/>
<name>A0AA47MPG2_MERPO</name>
<sequence length="788" mass="89409">MGEKTKQMIAKEIRQAKYFSVIVDSTPDLAHVDQLTFVFRFVSEDGRVVERFIGFEPIHSHTGISLAESVIEMVRGLGLELSNCRGQSYDNASNMSGKYSGLQAHLKKQNPLILYTPCAAHSLNLVGVNSINNCCEEVKSFFELLQSLYTFSNASTHRWRTVFQNSEHHISHTLKSLSTTRWSCRAESTKALNENYGAIRDTLAKIASDCDEKIQTKCEAAALVAKLDKLETVIMSMLWDRVLQRFKATSDQLQKSNMDLATAVFALLLLFFCAHCTHIHFQNKHLAFAEKYSTEDERKRAISELLRKAEERKLSFKKWISSPQSTSTASFVAALEIAKRGKPFTDGEYMKESFMKISEHLFSDFKNKREIIQKIREMPLSAKTVRDRTIKMAENISSKQIVDINSAQAFSIACDESSDVNDVEQTALLCRYVNSDGPQEELIELIPLKGQTRGQDICDAVLSCLEAKGINTTHLVSVSTDGAPSMRGAHKGFVNLLQKSLDRELMTFHCILHQEALCAQTFPPDCVEVMNLVIKIVNKIIVNGLSHRQFCSLLEEVGNAYSDLLLHNKVRWLSREVLKRFATCLEHVKTFLESKGLSYPELEDLDWLSKFYFMVDMTSHLNTLNKNLQGKGRTALQMLEDVLAFERKMTVFARDAQKGTLSHFPSLREFKEANNQINYDYFHRAIITMQAAFGERFSDFRKEKPTLSFPVTPLDIDPSLLNTVAFTGVSKPDLEIELADIADKDLWVNKFKSLTADIEEVACQKATLVKEHKWSDMEKLPPPRQTCF</sequence>
<evidence type="ECO:0000313" key="2">
    <source>
        <dbReference type="EMBL" id="KAK0143820.1"/>
    </source>
</evidence>
<evidence type="ECO:0000259" key="1">
    <source>
        <dbReference type="Pfam" id="PF14291"/>
    </source>
</evidence>
<dbReference type="InterPro" id="IPR012337">
    <property type="entry name" value="RNaseH-like_sf"/>
</dbReference>
<accession>A0AA47MPG2</accession>
<evidence type="ECO:0000313" key="3">
    <source>
        <dbReference type="Proteomes" id="UP001174136"/>
    </source>
</evidence>
<gene>
    <name evidence="2" type="ORF">N1851_017977</name>
</gene>
<dbReference type="Proteomes" id="UP001174136">
    <property type="component" value="Unassembled WGS sequence"/>
</dbReference>
<dbReference type="AlphaFoldDB" id="A0AA47MPG2"/>
<feature type="domain" description="DUF4371" evidence="1">
    <location>
        <begin position="11"/>
        <end position="101"/>
    </location>
</feature>
<keyword evidence="3" id="KW-1185">Reference proteome</keyword>
<dbReference type="PANTHER" id="PTHR45913:SF10">
    <property type="entry name" value="DUF4371 DOMAIN-CONTAINING PROTEIN"/>
    <property type="match status" value="1"/>
</dbReference>
<dbReference type="InterPro" id="IPR025398">
    <property type="entry name" value="DUF4371"/>
</dbReference>
<comment type="caution">
    <text evidence="2">The sequence shown here is derived from an EMBL/GenBank/DDBJ whole genome shotgun (WGS) entry which is preliminary data.</text>
</comment>
<organism evidence="2 3">
    <name type="scientific">Merluccius polli</name>
    <name type="common">Benguela hake</name>
    <name type="synonym">Merluccius cadenati</name>
    <dbReference type="NCBI Taxonomy" id="89951"/>
    <lineage>
        <taxon>Eukaryota</taxon>
        <taxon>Metazoa</taxon>
        <taxon>Chordata</taxon>
        <taxon>Craniata</taxon>
        <taxon>Vertebrata</taxon>
        <taxon>Euteleostomi</taxon>
        <taxon>Actinopterygii</taxon>
        <taxon>Neopterygii</taxon>
        <taxon>Teleostei</taxon>
        <taxon>Neoteleostei</taxon>
        <taxon>Acanthomorphata</taxon>
        <taxon>Zeiogadaria</taxon>
        <taxon>Gadariae</taxon>
        <taxon>Gadiformes</taxon>
        <taxon>Gadoidei</taxon>
        <taxon>Merlucciidae</taxon>
        <taxon>Merluccius</taxon>
    </lineage>
</organism>
<dbReference type="Pfam" id="PF14291">
    <property type="entry name" value="DUF4371"/>
    <property type="match status" value="1"/>
</dbReference>
<protein>
    <submittedName>
        <fullName evidence="2">General transcription factor II-I repeat domain-containing protein 2B</fullName>
    </submittedName>
</protein>
<dbReference type="SUPFAM" id="SSF53098">
    <property type="entry name" value="Ribonuclease H-like"/>
    <property type="match status" value="2"/>
</dbReference>
<dbReference type="PANTHER" id="PTHR45913">
    <property type="entry name" value="EPM2A-INTERACTING PROTEIN 1"/>
    <property type="match status" value="1"/>
</dbReference>